<dbReference type="Proteomes" id="UP001487040">
    <property type="component" value="Segment"/>
</dbReference>
<reference evidence="1 2" key="1">
    <citation type="submission" date="2023-05" db="EMBL/GenBank/DDBJ databases">
        <authorList>
            <person name="Wen Q.N."/>
        </authorList>
    </citation>
    <scope>NUCLEOTIDE SEQUENCE [LARGE SCALE GENOMIC DNA]</scope>
</reference>
<proteinExistence type="predicted"/>
<keyword evidence="2" id="KW-1185">Reference proteome</keyword>
<gene>
    <name evidence="1" type="ORF">LFP01_00048</name>
</gene>
<accession>A0AAX3XHU8</accession>
<protein>
    <submittedName>
        <fullName evidence="1">Uncharacterized protein</fullName>
    </submittedName>
</protein>
<dbReference type="EMBL" id="OR048821">
    <property type="protein sequence ID" value="WIU42498.1"/>
    <property type="molecule type" value="Genomic_DNA"/>
</dbReference>
<organism evidence="1 2">
    <name type="scientific">Lactobacillus phage LFP01</name>
    <dbReference type="NCBI Taxonomy" id="3051505"/>
    <lineage>
        <taxon>Viruses</taxon>
        <taxon>Duplodnaviria</taxon>
        <taxon>Heunggongvirae</taxon>
        <taxon>Uroviricota</taxon>
        <taxon>Caudoviricetes</taxon>
    </lineage>
</organism>
<evidence type="ECO:0000313" key="1">
    <source>
        <dbReference type="EMBL" id="WIU42498.1"/>
    </source>
</evidence>
<evidence type="ECO:0000313" key="2">
    <source>
        <dbReference type="Proteomes" id="UP001487040"/>
    </source>
</evidence>
<sequence>MQIDGLKVDCSDLKVRTGTYLKRLDRIEEDIKSGRAK</sequence>
<name>A0AAX3XHU8_9CAUD</name>